<evidence type="ECO:0008006" key="3">
    <source>
        <dbReference type="Google" id="ProtNLM"/>
    </source>
</evidence>
<name>A0A6M5Z3Y8_9BACT</name>
<dbReference type="EMBL" id="CP053452">
    <property type="protein sequence ID" value="QJX00806.1"/>
    <property type="molecule type" value="Genomic_DNA"/>
</dbReference>
<keyword evidence="2" id="KW-1185">Reference proteome</keyword>
<dbReference type="KEGG" id="ftj:FTUN_8444"/>
<proteinExistence type="predicted"/>
<protein>
    <recommendedName>
        <fullName evidence="3">Intracellular proteinase inhibitor BsuPI domain-containing protein</fullName>
    </recommendedName>
</protein>
<dbReference type="RefSeq" id="WP_171475479.1">
    <property type="nucleotide sequence ID" value="NZ_CP053452.2"/>
</dbReference>
<organism evidence="1 2">
    <name type="scientific">Frigoriglobus tundricola</name>
    <dbReference type="NCBI Taxonomy" id="2774151"/>
    <lineage>
        <taxon>Bacteria</taxon>
        <taxon>Pseudomonadati</taxon>
        <taxon>Planctomycetota</taxon>
        <taxon>Planctomycetia</taxon>
        <taxon>Gemmatales</taxon>
        <taxon>Gemmataceae</taxon>
        <taxon>Frigoriglobus</taxon>
    </lineage>
</organism>
<reference evidence="2" key="1">
    <citation type="submission" date="2020-05" db="EMBL/GenBank/DDBJ databases">
        <title>Frigoriglobus tundricola gen. nov., sp. nov., a psychrotolerant cellulolytic planctomycete of the family Gemmataceae with two divergent copies of 16S rRNA gene.</title>
        <authorList>
            <person name="Kulichevskaya I.S."/>
            <person name="Ivanova A.A."/>
            <person name="Naumoff D.G."/>
            <person name="Beletsky A.V."/>
            <person name="Rijpstra W.I.C."/>
            <person name="Sinninghe Damste J.S."/>
            <person name="Mardanov A.V."/>
            <person name="Ravin N.V."/>
            <person name="Dedysh S.N."/>
        </authorList>
    </citation>
    <scope>NUCLEOTIDE SEQUENCE [LARGE SCALE GENOMIC DNA]</scope>
    <source>
        <strain evidence="2">PL17</strain>
    </source>
</reference>
<evidence type="ECO:0000313" key="2">
    <source>
        <dbReference type="Proteomes" id="UP000503447"/>
    </source>
</evidence>
<dbReference type="AlphaFoldDB" id="A0A6M5Z3Y8"/>
<gene>
    <name evidence="1" type="ORF">FTUN_8444</name>
</gene>
<sequence length="195" mass="21240">MKWFLLVLTVFAHAPTGSAEDRAPESPVTLKLVAKTDTYAFDGSGKTTAEYKAALEETARTLEKGERANPPKPLTVDLVLQFTNTSKEEVTIHVRGDANVYTFELKGGAGVVTMKNPVAFTEEFRLPRPVTLAPGKSYEIPVKTFADGRRGLSRLLFWTGPGEYTLSAKYTLADKDGGKAAELTSEPVKITVTDK</sequence>
<evidence type="ECO:0000313" key="1">
    <source>
        <dbReference type="EMBL" id="QJX00806.1"/>
    </source>
</evidence>
<accession>A0A6M5Z3Y8</accession>
<dbReference type="Proteomes" id="UP000503447">
    <property type="component" value="Chromosome"/>
</dbReference>